<organism evidence="1 2">
    <name type="scientific">Septoria linicola</name>
    <dbReference type="NCBI Taxonomy" id="215465"/>
    <lineage>
        <taxon>Eukaryota</taxon>
        <taxon>Fungi</taxon>
        <taxon>Dikarya</taxon>
        <taxon>Ascomycota</taxon>
        <taxon>Pezizomycotina</taxon>
        <taxon>Dothideomycetes</taxon>
        <taxon>Dothideomycetidae</taxon>
        <taxon>Mycosphaerellales</taxon>
        <taxon>Mycosphaerellaceae</taxon>
        <taxon>Septoria</taxon>
    </lineage>
</organism>
<name>A0A9Q9EPU2_9PEZI</name>
<protein>
    <submittedName>
        <fullName evidence="1">Uncharacterized protein</fullName>
    </submittedName>
</protein>
<evidence type="ECO:0000313" key="2">
    <source>
        <dbReference type="Proteomes" id="UP001056384"/>
    </source>
</evidence>
<gene>
    <name evidence="1" type="ORF">Slin15195_G117590</name>
</gene>
<reference evidence="1" key="1">
    <citation type="submission" date="2022-06" db="EMBL/GenBank/DDBJ databases">
        <title>Complete genome sequences of two strains of the flax pathogen Septoria linicola.</title>
        <authorList>
            <person name="Lapalu N."/>
            <person name="Simon A."/>
            <person name="Demenou B."/>
            <person name="Paumier D."/>
            <person name="Guillot M.-P."/>
            <person name="Gout L."/>
            <person name="Valade R."/>
        </authorList>
    </citation>
    <scope>NUCLEOTIDE SEQUENCE</scope>
    <source>
        <strain evidence="1">SE15195</strain>
    </source>
</reference>
<dbReference type="AlphaFoldDB" id="A0A9Q9EPU2"/>
<proteinExistence type="predicted"/>
<keyword evidence="2" id="KW-1185">Reference proteome</keyword>
<evidence type="ECO:0000313" key="1">
    <source>
        <dbReference type="EMBL" id="USW58440.1"/>
    </source>
</evidence>
<accession>A0A9Q9EPU2</accession>
<dbReference type="EMBL" id="CP099428">
    <property type="protein sequence ID" value="USW58440.1"/>
    <property type="molecule type" value="Genomic_DNA"/>
</dbReference>
<dbReference type="Proteomes" id="UP001056384">
    <property type="component" value="Chromosome 11"/>
</dbReference>
<sequence length="288" mass="34124">MVQVRDLKRRTATNYWKLEPARATLRSARKDLDAFSHPYKNAGASLEQLNYHRTRAERSLISYERYTFEELLKFAEDRQLRTPAVYTKDGLIALLHDEDEFPTAATPTHFDRLPLELRHMVYDYYFLPFLAYIQNQASRTGGSLVPPPPLACTNRAMRYQVLEQLYSHVRFTCTARIMSGEGLGNRFFQTAPDGILAHVQRLTLKRRAQDREYWHINLPRGGEKVYLVDYVPDLRIHRWNSSRRHLFRKNEILQTRQELERAIDHMVRHNNGRLDLMCFQLLKRSIQY</sequence>